<dbReference type="AlphaFoldDB" id="A0A379YC94"/>
<dbReference type="Proteomes" id="UP000595237">
    <property type="component" value="Chromosome"/>
</dbReference>
<evidence type="ECO:0000313" key="5">
    <source>
        <dbReference type="Proteomes" id="UP000595237"/>
    </source>
</evidence>
<evidence type="ECO:0000313" key="4">
    <source>
        <dbReference type="Proteomes" id="UP000317572"/>
    </source>
</evidence>
<dbReference type="NCBIfam" id="NF007617">
    <property type="entry name" value="PRK10265.1"/>
    <property type="match status" value="1"/>
</dbReference>
<keyword evidence="1" id="KW-0175">Coiled coil</keyword>
<accession>A0A379YC94</accession>
<organism evidence="2 4">
    <name type="scientific">Serratia liquefaciens</name>
    <dbReference type="NCBI Taxonomy" id="614"/>
    <lineage>
        <taxon>Bacteria</taxon>
        <taxon>Pseudomonadati</taxon>
        <taxon>Pseudomonadota</taxon>
        <taxon>Gammaproteobacteria</taxon>
        <taxon>Enterobacterales</taxon>
        <taxon>Yersiniaceae</taxon>
        <taxon>Serratia</taxon>
    </lineage>
</organism>
<dbReference type="Proteomes" id="UP000317572">
    <property type="component" value="Chromosome"/>
</dbReference>
<evidence type="ECO:0000256" key="1">
    <source>
        <dbReference type="SAM" id="Coils"/>
    </source>
</evidence>
<accession>A0A515CQN8</accession>
<dbReference type="EMBL" id="CP033893">
    <property type="protein sequence ID" value="QDL30440.1"/>
    <property type="molecule type" value="Genomic_DNA"/>
</dbReference>
<name>A0A379YC94_SERLI</name>
<evidence type="ECO:0000313" key="3">
    <source>
        <dbReference type="EMBL" id="QQU56127.1"/>
    </source>
</evidence>
<dbReference type="Gene3D" id="1.10.1660.10">
    <property type="match status" value="1"/>
</dbReference>
<dbReference type="RefSeq" id="WP_020828439.1">
    <property type="nucleotide sequence ID" value="NZ_CADDTP010000011.1"/>
</dbReference>
<feature type="coiled-coil region" evidence="1">
    <location>
        <begin position="73"/>
        <end position="100"/>
    </location>
</feature>
<keyword evidence="5" id="KW-1185">Reference proteome</keyword>
<reference evidence="3 5" key="2">
    <citation type="submission" date="2021-01" db="EMBL/GenBank/DDBJ databases">
        <title>FDA dAtabase for Regulatory Grade micrObial Sequences (FDA-ARGOS): Supporting development and validation of Infectious Disease Dx tests.</title>
        <authorList>
            <person name="Blissenbach B."/>
            <person name="Krut O."/>
            <person name="Tallon L."/>
            <person name="Sadzewicz L."/>
            <person name="Zhao X."/>
            <person name="Boylan J."/>
            <person name="Ott S."/>
            <person name="Bowen H."/>
            <person name="Vavikolanu K."/>
            <person name="Mehta A."/>
            <person name="Aluvathingal J."/>
            <person name="Nadendla S."/>
            <person name="Yan Y."/>
            <person name="Sichtig H."/>
        </authorList>
    </citation>
    <scope>NUCLEOTIDE SEQUENCE [LARGE SCALE GENOMIC DNA]</scope>
    <source>
        <strain evidence="3 5">FDAARGOS_1081</strain>
    </source>
</reference>
<reference evidence="2 4" key="1">
    <citation type="submission" date="2018-11" db="EMBL/GenBank/DDBJ databases">
        <title>The first complete genome of Serratia liquefaciens isolated from metalophyte plant revel distinctness adaptive mechanisms in an extreme habitat.</title>
        <authorList>
            <person name="Caneschi W.L."/>
            <person name="Sanchez A.B."/>
            <person name="Felestrino E.B."/>
            <person name="Assis R.A.B."/>
            <person name="Lemes C.G.C."/>
            <person name="Cordeiro I.F."/>
            <person name="Fonseca N.P."/>
            <person name="Villa M."/>
            <person name="Vieira I.T."/>
            <person name="Moraes L.A."/>
            <person name="Kamino L.H.Y."/>
            <person name="do Carmo F."/>
            <person name="Garcia C.M."/>
            <person name="Almeida N.F."/>
            <person name="Silva R.S."/>
            <person name="Ferro J.A."/>
            <person name="Ferro M.I.T."/>
            <person name="Varani A.M."/>
            <person name="Ferreira R.M."/>
            <person name="dos Santos V.L."/>
            <person name="Silva U.C."/>
            <person name="Setubal J.C."/>
            <person name="Moreira L.M."/>
        </authorList>
    </citation>
    <scope>NUCLEOTIDE SEQUENCE [LARGE SCALE GENOMIC DNA]</scope>
    <source>
        <strain evidence="2 4">FG3</strain>
    </source>
</reference>
<dbReference type="EMBL" id="CP068148">
    <property type="protein sequence ID" value="QQU56127.1"/>
    <property type="molecule type" value="Genomic_DNA"/>
</dbReference>
<sequence>MANLKVTFTITEFCLHTGVTEEELTEIVGLGVIEPRNPATEEWIFDDRALITFHRAQQLHHELALDWPGIAVTLTLLEEIEQLRKENSQLHQRLARFVTRP</sequence>
<protein>
    <submittedName>
        <fullName evidence="2">Chaperone modulator CbpM</fullName>
    </submittedName>
</protein>
<dbReference type="Pfam" id="PF13591">
    <property type="entry name" value="MerR_2"/>
    <property type="match status" value="1"/>
</dbReference>
<proteinExistence type="predicted"/>
<gene>
    <name evidence="2" type="primary">cbpM</name>
    <name evidence="2" type="ORF">EGO53_00900</name>
    <name evidence="3" type="ORF">I6I38_03690</name>
</gene>
<dbReference type="GeneID" id="29906436"/>
<evidence type="ECO:0000313" key="2">
    <source>
        <dbReference type="EMBL" id="QDL30440.1"/>
    </source>
</evidence>